<feature type="transmembrane region" description="Helical" evidence="6">
    <location>
        <begin position="403"/>
        <end position="424"/>
    </location>
</feature>
<feature type="transmembrane region" description="Helical" evidence="6">
    <location>
        <begin position="43"/>
        <end position="68"/>
    </location>
</feature>
<evidence type="ECO:0000256" key="6">
    <source>
        <dbReference type="SAM" id="Phobius"/>
    </source>
</evidence>
<organism evidence="7 8">
    <name type="scientific">Mycena venus</name>
    <dbReference type="NCBI Taxonomy" id="2733690"/>
    <lineage>
        <taxon>Eukaryota</taxon>
        <taxon>Fungi</taxon>
        <taxon>Dikarya</taxon>
        <taxon>Basidiomycota</taxon>
        <taxon>Agaricomycotina</taxon>
        <taxon>Agaricomycetes</taxon>
        <taxon>Agaricomycetidae</taxon>
        <taxon>Agaricales</taxon>
        <taxon>Marasmiineae</taxon>
        <taxon>Mycenaceae</taxon>
        <taxon>Mycena</taxon>
    </lineage>
</organism>
<keyword evidence="3 6" id="KW-0812">Transmembrane</keyword>
<evidence type="ECO:0000256" key="1">
    <source>
        <dbReference type="ARBA" id="ARBA00004141"/>
    </source>
</evidence>
<proteinExistence type="predicted"/>
<accession>A0A8H6Z2D0</accession>
<evidence type="ECO:0000313" key="7">
    <source>
        <dbReference type="EMBL" id="KAF7369557.1"/>
    </source>
</evidence>
<feature type="transmembrane region" description="Helical" evidence="6">
    <location>
        <begin position="379"/>
        <end position="397"/>
    </location>
</feature>
<feature type="transmembrane region" description="Helical" evidence="6">
    <location>
        <begin position="234"/>
        <end position="253"/>
    </location>
</feature>
<evidence type="ECO:0000256" key="4">
    <source>
        <dbReference type="ARBA" id="ARBA00022989"/>
    </source>
</evidence>
<dbReference type="InterPro" id="IPR002293">
    <property type="entry name" value="AA/rel_permease1"/>
</dbReference>
<dbReference type="GO" id="GO:0022857">
    <property type="term" value="F:transmembrane transporter activity"/>
    <property type="evidence" value="ECO:0007669"/>
    <property type="project" value="InterPro"/>
</dbReference>
<feature type="transmembrane region" description="Helical" evidence="6">
    <location>
        <begin position="119"/>
        <end position="139"/>
    </location>
</feature>
<evidence type="ECO:0000256" key="3">
    <source>
        <dbReference type="ARBA" id="ARBA00022692"/>
    </source>
</evidence>
<feature type="transmembrane region" description="Helical" evidence="6">
    <location>
        <begin position="328"/>
        <end position="348"/>
    </location>
</feature>
<feature type="transmembrane region" description="Helical" evidence="6">
    <location>
        <begin position="194"/>
        <end position="214"/>
    </location>
</feature>
<dbReference type="Proteomes" id="UP000620124">
    <property type="component" value="Unassembled WGS sequence"/>
</dbReference>
<dbReference type="Gene3D" id="1.20.1740.10">
    <property type="entry name" value="Amino acid/polyamine transporter I"/>
    <property type="match status" value="1"/>
</dbReference>
<dbReference type="GO" id="GO:0016020">
    <property type="term" value="C:membrane"/>
    <property type="evidence" value="ECO:0007669"/>
    <property type="project" value="UniProtKB-SubCell"/>
</dbReference>
<keyword evidence="5 6" id="KW-0472">Membrane</keyword>
<feature type="transmembrane region" description="Helical" evidence="6">
    <location>
        <begin position="460"/>
        <end position="479"/>
    </location>
</feature>
<feature type="transmembrane region" description="Helical" evidence="6">
    <location>
        <begin position="74"/>
        <end position="107"/>
    </location>
</feature>
<dbReference type="Pfam" id="PF13520">
    <property type="entry name" value="AA_permease_2"/>
    <property type="match status" value="1"/>
</dbReference>
<reference evidence="7" key="1">
    <citation type="submission" date="2020-05" db="EMBL/GenBank/DDBJ databases">
        <title>Mycena genomes resolve the evolution of fungal bioluminescence.</title>
        <authorList>
            <person name="Tsai I.J."/>
        </authorList>
    </citation>
    <scope>NUCLEOTIDE SEQUENCE</scope>
    <source>
        <strain evidence="7">CCC161011</strain>
    </source>
</reference>
<keyword evidence="8" id="KW-1185">Reference proteome</keyword>
<dbReference type="GO" id="GO:0006865">
    <property type="term" value="P:amino acid transport"/>
    <property type="evidence" value="ECO:0007669"/>
    <property type="project" value="InterPro"/>
</dbReference>
<dbReference type="PIRSF" id="PIRSF006060">
    <property type="entry name" value="AA_transporter"/>
    <property type="match status" value="1"/>
</dbReference>
<keyword evidence="2" id="KW-0813">Transport</keyword>
<dbReference type="PANTHER" id="PTHR45649:SF6">
    <property type="entry name" value="GABA-SPECIFIC PERMEASE"/>
    <property type="match status" value="1"/>
</dbReference>
<comment type="caution">
    <text evidence="7">The sequence shown here is derived from an EMBL/GenBank/DDBJ whole genome shotgun (WGS) entry which is preliminary data.</text>
</comment>
<dbReference type="PROSITE" id="PS00218">
    <property type="entry name" value="AMINO_ACID_PERMEASE_1"/>
    <property type="match status" value="1"/>
</dbReference>
<feature type="transmembrane region" description="Helical" evidence="6">
    <location>
        <begin position="491"/>
        <end position="510"/>
    </location>
</feature>
<gene>
    <name evidence="7" type="ORF">MVEN_00285800</name>
</gene>
<feature type="transmembrane region" description="Helical" evidence="6">
    <location>
        <begin position="167"/>
        <end position="187"/>
    </location>
</feature>
<comment type="subcellular location">
    <subcellularLocation>
        <location evidence="1">Membrane</location>
        <topology evidence="1">Multi-pass membrane protein</topology>
    </subcellularLocation>
</comment>
<protein>
    <submittedName>
        <fullName evidence="7">GABA permease</fullName>
    </submittedName>
</protein>
<dbReference type="AlphaFoldDB" id="A0A8H6Z2D0"/>
<evidence type="ECO:0000313" key="8">
    <source>
        <dbReference type="Proteomes" id="UP000620124"/>
    </source>
</evidence>
<dbReference type="PANTHER" id="PTHR45649">
    <property type="entry name" value="AMINO-ACID PERMEASE BAT1"/>
    <property type="match status" value="1"/>
</dbReference>
<keyword evidence="4 6" id="KW-1133">Transmembrane helix</keyword>
<dbReference type="OrthoDB" id="4476201at2759"/>
<sequence>MDAQKFIEQKSLAMETNTLDDEALLARLGYKQEFKRDFSRMELFGLFFAIDGIVQSIAAVLLFSIPYGGPVAMVWGWFTCCCFIVIVSLAMAELGSAAPTAGGLYYWTFMFSSPKYRKILCWLVGYVNTASYIAGMASVDWSVATQIMAAANIGTEGAFVATNGQVYGVYCALLVIHAVMACLATKVIARLQHFFVFLNLALFLVVIIALPIATPKELHNSAAFAFGRFQNTSGWGNGFAFILSFLAPAWTVGGYDTIVHISEEARNASRTVPFAMISATVLLSVLGWIVNIVLALYIGNDLDSIIGNPIGQPMATILFNSVGKAGTLAIWALIIITLWMSGMDFLIAGSRQVFAFSRDQALPLSRWLYNINPQTKTPLHAVVFLGVMAILLGLLSFAGPLAISAVFTMIIACQYICFTTSIIARWVGGQKFVPGPFNLGFLVGPAFFGSLQGSEPTQSAPVSFIASAYMIFIILVFMFPAIPGPTSHSMNYTVVVVGGTVILSLGYYFFPKYGGRYWFIGPVETIGQVLAHEGEKDSGSSEVGR</sequence>
<feature type="transmembrane region" description="Helical" evidence="6">
    <location>
        <begin position="274"/>
        <end position="298"/>
    </location>
</feature>
<evidence type="ECO:0000256" key="5">
    <source>
        <dbReference type="ARBA" id="ARBA00023136"/>
    </source>
</evidence>
<dbReference type="EMBL" id="JACAZI010000002">
    <property type="protein sequence ID" value="KAF7369557.1"/>
    <property type="molecule type" value="Genomic_DNA"/>
</dbReference>
<dbReference type="InterPro" id="IPR004840">
    <property type="entry name" value="Amino_acid_permease_CS"/>
</dbReference>
<name>A0A8H6Z2D0_9AGAR</name>
<evidence type="ECO:0000256" key="2">
    <source>
        <dbReference type="ARBA" id="ARBA00022448"/>
    </source>
</evidence>